<gene>
    <name evidence="3" type="ORF">CLAFUR5_10294</name>
</gene>
<protein>
    <submittedName>
        <fullName evidence="3">Metal-dependent hydrolase lscR</fullName>
    </submittedName>
</protein>
<evidence type="ECO:0000256" key="1">
    <source>
        <dbReference type="SAM" id="MobiDB-lite"/>
    </source>
</evidence>
<dbReference type="GO" id="GO:0070292">
    <property type="term" value="P:N-acylphosphatidylethanolamine metabolic process"/>
    <property type="evidence" value="ECO:0007669"/>
    <property type="project" value="TreeGrafter"/>
</dbReference>
<keyword evidence="4" id="KW-1185">Reference proteome</keyword>
<dbReference type="RefSeq" id="XP_047764567.1">
    <property type="nucleotide sequence ID" value="XM_047909442.1"/>
</dbReference>
<dbReference type="OrthoDB" id="332863at2759"/>
<dbReference type="AlphaFoldDB" id="A0A9Q8URY1"/>
<feature type="region of interest" description="Disordered" evidence="1">
    <location>
        <begin position="37"/>
        <end position="67"/>
    </location>
</feature>
<name>A0A9Q8URY1_PASFU</name>
<dbReference type="PANTHER" id="PTHR15032:SF4">
    <property type="entry name" value="N-ACYL-PHOSPHATIDYLETHANOLAMINE-HYDROLYZING PHOSPHOLIPASE D"/>
    <property type="match status" value="1"/>
</dbReference>
<dbReference type="InterPro" id="IPR036866">
    <property type="entry name" value="RibonucZ/Hydroxyglut_hydro"/>
</dbReference>
<dbReference type="Proteomes" id="UP000756132">
    <property type="component" value="Chromosome 7"/>
</dbReference>
<organism evidence="3 4">
    <name type="scientific">Passalora fulva</name>
    <name type="common">Tomato leaf mold</name>
    <name type="synonym">Cladosporium fulvum</name>
    <dbReference type="NCBI Taxonomy" id="5499"/>
    <lineage>
        <taxon>Eukaryota</taxon>
        <taxon>Fungi</taxon>
        <taxon>Dikarya</taxon>
        <taxon>Ascomycota</taxon>
        <taxon>Pezizomycotina</taxon>
        <taxon>Dothideomycetes</taxon>
        <taxon>Dothideomycetidae</taxon>
        <taxon>Mycosphaerellales</taxon>
        <taxon>Mycosphaerellaceae</taxon>
        <taxon>Fulvia</taxon>
    </lineage>
</organism>
<dbReference type="Pfam" id="PF12706">
    <property type="entry name" value="Lactamase_B_2"/>
    <property type="match status" value="1"/>
</dbReference>
<accession>A0A9Q8URY1</accession>
<dbReference type="SUPFAM" id="SSF56281">
    <property type="entry name" value="Metallo-hydrolase/oxidoreductase"/>
    <property type="match status" value="1"/>
</dbReference>
<proteinExistence type="predicted"/>
<dbReference type="FunFam" id="3.60.15.10:FF:000048">
    <property type="entry name" value="Zn-dependent hydrolase/oxidoreductase family protein, putative"/>
    <property type="match status" value="1"/>
</dbReference>
<dbReference type="InterPro" id="IPR001279">
    <property type="entry name" value="Metallo-B-lactamas"/>
</dbReference>
<dbReference type="KEGG" id="ffu:CLAFUR5_10294"/>
<evidence type="ECO:0000259" key="2">
    <source>
        <dbReference type="Pfam" id="PF12706"/>
    </source>
</evidence>
<sequence>MSMPSLLLRTSRTSIACASRNLRTTTNPYLSSARAMTSISTTTPSNPRPAPDDVSVKTHHNKGKKGFTNPWPSFREMNFWTIMRWVWLGKIEGTRSDPDLTGPLPPVRKSNFLPTRETATLRATWLGHACSYLEFPNGLRVLFDPVFEERCSPFSFAGPKRYTKAPCQVEDLPFVDVLVISHNHYDHMSWPTLQALRKRFPDVQVLTPLGNKQWFKEGGFRNVEQMDWWEEREVKVEVEGKEMEARIGCLPAQHTSARFGWDKGERLWGSFSIEAGGKNVWFAGDTGYRTVPKLGKGEDDYGEAHKDLPHCPAFEQIGELRGPFDLGLIPIGAYEPRWLMSPVHANPYDSVDIYVETKCERALGIHWGTWVLTEEEVLEPPRMLKEALKRKGLKEEGAFEVCDIGESREY</sequence>
<evidence type="ECO:0000313" key="4">
    <source>
        <dbReference type="Proteomes" id="UP000756132"/>
    </source>
</evidence>
<dbReference type="PANTHER" id="PTHR15032">
    <property type="entry name" value="N-ACYL-PHOSPHATIDYLETHANOLAMINE-HYDROLYZING PHOSPHOLIPASE D"/>
    <property type="match status" value="1"/>
</dbReference>
<reference evidence="3" key="1">
    <citation type="submission" date="2021-12" db="EMBL/GenBank/DDBJ databases">
        <authorList>
            <person name="Zaccaron A."/>
            <person name="Stergiopoulos I."/>
        </authorList>
    </citation>
    <scope>NUCLEOTIDE SEQUENCE</scope>
    <source>
        <strain evidence="3">Race5_Kim</strain>
    </source>
</reference>
<evidence type="ECO:0000313" key="3">
    <source>
        <dbReference type="EMBL" id="UJO20201.1"/>
    </source>
</evidence>
<dbReference type="GO" id="GO:0005737">
    <property type="term" value="C:cytoplasm"/>
    <property type="evidence" value="ECO:0007669"/>
    <property type="project" value="TreeGrafter"/>
</dbReference>
<dbReference type="EMBL" id="CP090169">
    <property type="protein sequence ID" value="UJO20201.1"/>
    <property type="molecule type" value="Genomic_DNA"/>
</dbReference>
<reference evidence="3" key="2">
    <citation type="journal article" date="2022" name="Microb. Genom.">
        <title>A chromosome-scale genome assembly of the tomato pathogen Cladosporium fulvum reveals a compartmentalized genome architecture and the presence of a dispensable chromosome.</title>
        <authorList>
            <person name="Zaccaron A.Z."/>
            <person name="Chen L.H."/>
            <person name="Samaras A."/>
            <person name="Stergiopoulos I."/>
        </authorList>
    </citation>
    <scope>NUCLEOTIDE SEQUENCE</scope>
    <source>
        <strain evidence="3">Race5_Kim</strain>
    </source>
</reference>
<dbReference type="GeneID" id="71990172"/>
<dbReference type="Gene3D" id="3.60.15.10">
    <property type="entry name" value="Ribonuclease Z/Hydroxyacylglutathione hydrolase-like"/>
    <property type="match status" value="1"/>
</dbReference>
<dbReference type="GO" id="GO:0070291">
    <property type="term" value="P:N-acylethanolamine metabolic process"/>
    <property type="evidence" value="ECO:0007669"/>
    <property type="project" value="TreeGrafter"/>
</dbReference>
<keyword evidence="3" id="KW-0378">Hydrolase</keyword>
<dbReference type="GO" id="GO:0070290">
    <property type="term" value="F:N-acylphosphatidylethanolamine-specific phospholipase D activity"/>
    <property type="evidence" value="ECO:0007669"/>
    <property type="project" value="TreeGrafter"/>
</dbReference>
<feature type="domain" description="Metallo-beta-lactamase" evidence="2">
    <location>
        <begin position="140"/>
        <end position="367"/>
    </location>
</feature>